<keyword evidence="4 6" id="KW-0472">Membrane</keyword>
<evidence type="ECO:0000256" key="6">
    <source>
        <dbReference type="SAM" id="Phobius"/>
    </source>
</evidence>
<feature type="binding site" evidence="5">
    <location>
        <position position="191"/>
    </location>
    <ligand>
        <name>Zn(2+)</name>
        <dbReference type="ChEBI" id="CHEBI:29105"/>
    </ligand>
</feature>
<comment type="subcellular location">
    <subcellularLocation>
        <location evidence="1">Membrane</location>
        <topology evidence="1">Multi-pass membrane protein</topology>
    </subcellularLocation>
</comment>
<proteinExistence type="predicted"/>
<feature type="binding site" evidence="5">
    <location>
        <position position="63"/>
    </location>
    <ligand>
        <name>Zn(2+)</name>
        <dbReference type="ChEBI" id="CHEBI:29105"/>
    </ligand>
</feature>
<dbReference type="PANTHER" id="PTHR20855">
    <property type="entry name" value="ADIPOR/PROGESTIN RECEPTOR-RELATED"/>
    <property type="match status" value="1"/>
</dbReference>
<evidence type="ECO:0000256" key="1">
    <source>
        <dbReference type="ARBA" id="ARBA00004141"/>
    </source>
</evidence>
<dbReference type="Proteomes" id="UP000192359">
    <property type="component" value="Unassembled WGS sequence"/>
</dbReference>
<sequence>MIDFYRTNGKPLLRGWIHAGFAPLAFIAGIVLIVLSGGGPVGVACAIFSLTGVLLFGISGIYHRGYWPARARMILKRLDHANITLLIAGTYTPIALTLLEGSRQVILLWSIWGCALSVTLFRVFWTSSPRWIYTPIYVVMGLLAVFYLGDFWQVSPTATVLITTGGATYIAGAVFYGTKRPDIAPHVFGFHELFHVFTVLGFIQHYIAVVVALFV</sequence>
<feature type="transmembrane region" description="Helical" evidence="6">
    <location>
        <begin position="105"/>
        <end position="125"/>
    </location>
</feature>
<feature type="transmembrane region" description="Helical" evidence="6">
    <location>
        <begin position="158"/>
        <end position="178"/>
    </location>
</feature>
<keyword evidence="5" id="KW-0479">Metal-binding</keyword>
<dbReference type="EMBL" id="LXWF01000043">
    <property type="protein sequence ID" value="ORC15610.1"/>
    <property type="molecule type" value="Genomic_DNA"/>
</dbReference>
<feature type="binding site" evidence="5">
    <location>
        <position position="195"/>
    </location>
    <ligand>
        <name>Zn(2+)</name>
        <dbReference type="ChEBI" id="CHEBI:29105"/>
    </ligand>
</feature>
<evidence type="ECO:0000256" key="5">
    <source>
        <dbReference type="PIRSR" id="PIRSR604254-1"/>
    </source>
</evidence>
<dbReference type="GO" id="GO:0046872">
    <property type="term" value="F:metal ion binding"/>
    <property type="evidence" value="ECO:0007669"/>
    <property type="project" value="UniProtKB-KW"/>
</dbReference>
<keyword evidence="5" id="KW-0862">Zinc</keyword>
<reference evidence="7 8" key="1">
    <citation type="submission" date="2016-05" db="EMBL/GenBank/DDBJ databases">
        <title>Draft genome sequence of a porcine commensal Rothia nasimurium.</title>
        <authorList>
            <person name="Gaiser R.A."/>
            <person name="Van Baarlen P."/>
            <person name="Wells J.M."/>
        </authorList>
    </citation>
    <scope>NUCLEOTIDE SEQUENCE [LARGE SCALE GENOMIC DNA]</scope>
    <source>
        <strain evidence="7 8">PT-32</strain>
    </source>
</reference>
<keyword evidence="3 6" id="KW-1133">Transmembrane helix</keyword>
<feature type="transmembrane region" description="Helical" evidence="6">
    <location>
        <begin position="83"/>
        <end position="99"/>
    </location>
</feature>
<feature type="transmembrane region" description="Helical" evidence="6">
    <location>
        <begin position="12"/>
        <end position="35"/>
    </location>
</feature>
<keyword evidence="8" id="KW-1185">Reference proteome</keyword>
<dbReference type="AlphaFoldDB" id="A0A1Y1RMB9"/>
<evidence type="ECO:0000256" key="2">
    <source>
        <dbReference type="ARBA" id="ARBA00022692"/>
    </source>
</evidence>
<feature type="transmembrane region" description="Helical" evidence="6">
    <location>
        <begin position="190"/>
        <end position="214"/>
    </location>
</feature>
<dbReference type="PANTHER" id="PTHR20855:SF3">
    <property type="entry name" value="LD03007P"/>
    <property type="match status" value="1"/>
</dbReference>
<evidence type="ECO:0000256" key="3">
    <source>
        <dbReference type="ARBA" id="ARBA00022989"/>
    </source>
</evidence>
<name>A0A1Y1RMB9_9MICC</name>
<accession>A0A1Y1RMB9</accession>
<evidence type="ECO:0000256" key="4">
    <source>
        <dbReference type="ARBA" id="ARBA00023136"/>
    </source>
</evidence>
<dbReference type="Pfam" id="PF03006">
    <property type="entry name" value="HlyIII"/>
    <property type="match status" value="1"/>
</dbReference>
<organism evidence="7 8">
    <name type="scientific">Rothia nasimurium</name>
    <dbReference type="NCBI Taxonomy" id="85336"/>
    <lineage>
        <taxon>Bacteria</taxon>
        <taxon>Bacillati</taxon>
        <taxon>Actinomycetota</taxon>
        <taxon>Actinomycetes</taxon>
        <taxon>Micrococcales</taxon>
        <taxon>Micrococcaceae</taxon>
        <taxon>Rothia</taxon>
    </lineage>
</organism>
<feature type="transmembrane region" description="Helical" evidence="6">
    <location>
        <begin position="132"/>
        <end position="152"/>
    </location>
</feature>
<protein>
    <submittedName>
        <fullName evidence="7">Hemolysin III</fullName>
    </submittedName>
</protein>
<dbReference type="GO" id="GO:0016020">
    <property type="term" value="C:membrane"/>
    <property type="evidence" value="ECO:0007669"/>
    <property type="project" value="UniProtKB-SubCell"/>
</dbReference>
<evidence type="ECO:0000313" key="8">
    <source>
        <dbReference type="Proteomes" id="UP000192359"/>
    </source>
</evidence>
<keyword evidence="2 6" id="KW-0812">Transmembrane</keyword>
<comment type="caution">
    <text evidence="7">The sequence shown here is derived from an EMBL/GenBank/DDBJ whole genome shotgun (WGS) entry which is preliminary data.</text>
</comment>
<feature type="transmembrane region" description="Helical" evidence="6">
    <location>
        <begin position="41"/>
        <end position="62"/>
    </location>
</feature>
<dbReference type="InterPro" id="IPR004254">
    <property type="entry name" value="AdipoR/HlyIII-related"/>
</dbReference>
<gene>
    <name evidence="7" type="ORF">A7979_06620</name>
</gene>
<evidence type="ECO:0000313" key="7">
    <source>
        <dbReference type="EMBL" id="ORC15610.1"/>
    </source>
</evidence>